<keyword evidence="3" id="KW-1185">Reference proteome</keyword>
<dbReference type="Proteomes" id="UP001224781">
    <property type="component" value="Unassembled WGS sequence"/>
</dbReference>
<dbReference type="SMART" id="SM00327">
    <property type="entry name" value="VWA"/>
    <property type="match status" value="1"/>
</dbReference>
<reference evidence="2 3" key="1">
    <citation type="submission" date="2023-07" db="EMBL/GenBank/DDBJ databases">
        <title>Functional and genomic diversity of the sorghum phyllosphere microbiome.</title>
        <authorList>
            <person name="Shade A."/>
        </authorList>
    </citation>
    <scope>NUCLEOTIDE SEQUENCE [LARGE SCALE GENOMIC DNA]</scope>
    <source>
        <strain evidence="2 3">SORGH_AS_1126</strain>
    </source>
</reference>
<feature type="domain" description="VWFA" evidence="1">
    <location>
        <begin position="160"/>
        <end position="386"/>
    </location>
</feature>
<proteinExistence type="predicted"/>
<evidence type="ECO:0000313" key="3">
    <source>
        <dbReference type="Proteomes" id="UP001224781"/>
    </source>
</evidence>
<sequence length="399" mass="43057">MIARAFKTLLTDKRGNFAILTALGLPLLFGAAGAGMEATRVMQVRNDMQTALDSATLAAATHARLDEGSKSDAAYADEVKKFIKEHMDGEVDKDDKKDKAEIEATASRNDTNKGTSFKISGSVSRQVPLNPLIGFIGVDTITISVSSTAESSFSKGAALSLYLVLDRSGSMSFVTDTVDKSMKYCDNYTEKSWPKVASTTPCYVKKMASLKAAVSYLVDTLNKADPSYKEKAHPESELIRTGAVAYNSETFPAQKLDWGTSAAKNYVDAIATVPKGGTNAYPSLTIAFDALKSANPNERSQHDSKGNKMFERYILLMTDGEMSSSTIDGQVRSICSSIKADGIKIFTVAFMAPDKGKSLLKYCASSPDNYFEPDNMEEIVSAFGEIARKAASVPTRLTN</sequence>
<dbReference type="EMBL" id="JAUTBL010000002">
    <property type="protein sequence ID" value="MDQ1187034.1"/>
    <property type="molecule type" value="Genomic_DNA"/>
</dbReference>
<dbReference type="SUPFAM" id="SSF53300">
    <property type="entry name" value="vWA-like"/>
    <property type="match status" value="1"/>
</dbReference>
<dbReference type="PROSITE" id="PS50234">
    <property type="entry name" value="VWFA"/>
    <property type="match status" value="1"/>
</dbReference>
<dbReference type="InterPro" id="IPR028087">
    <property type="entry name" value="Tad_N"/>
</dbReference>
<comment type="caution">
    <text evidence="2">The sequence shown here is derived from an EMBL/GenBank/DDBJ whole genome shotgun (WGS) entry which is preliminary data.</text>
</comment>
<dbReference type="CDD" id="cd00198">
    <property type="entry name" value="vWFA"/>
    <property type="match status" value="1"/>
</dbReference>
<dbReference type="Pfam" id="PF13400">
    <property type="entry name" value="Tad"/>
    <property type="match status" value="1"/>
</dbReference>
<protein>
    <submittedName>
        <fullName evidence="2">Flp pilus assembly protein TadG</fullName>
    </submittedName>
</protein>
<dbReference type="RefSeq" id="WP_306934363.1">
    <property type="nucleotide sequence ID" value="NZ_JAUTBL010000002.1"/>
</dbReference>
<evidence type="ECO:0000259" key="1">
    <source>
        <dbReference type="PROSITE" id="PS50234"/>
    </source>
</evidence>
<dbReference type="InterPro" id="IPR002035">
    <property type="entry name" value="VWF_A"/>
</dbReference>
<gene>
    <name evidence="2" type="ORF">QE408_004177</name>
</gene>
<accession>A0ABU0UPZ1</accession>
<name>A0ABU0UPZ1_9HYPH</name>
<dbReference type="Pfam" id="PF00092">
    <property type="entry name" value="VWA"/>
    <property type="match status" value="1"/>
</dbReference>
<dbReference type="InterPro" id="IPR036465">
    <property type="entry name" value="vWFA_dom_sf"/>
</dbReference>
<organism evidence="2 3">
    <name type="scientific">Agrobacterium larrymoorei</name>
    <dbReference type="NCBI Taxonomy" id="160699"/>
    <lineage>
        <taxon>Bacteria</taxon>
        <taxon>Pseudomonadati</taxon>
        <taxon>Pseudomonadota</taxon>
        <taxon>Alphaproteobacteria</taxon>
        <taxon>Hyphomicrobiales</taxon>
        <taxon>Rhizobiaceae</taxon>
        <taxon>Rhizobium/Agrobacterium group</taxon>
        <taxon>Agrobacterium</taxon>
    </lineage>
</organism>
<evidence type="ECO:0000313" key="2">
    <source>
        <dbReference type="EMBL" id="MDQ1187034.1"/>
    </source>
</evidence>
<dbReference type="Gene3D" id="3.40.50.410">
    <property type="entry name" value="von Willebrand factor, type A domain"/>
    <property type="match status" value="1"/>
</dbReference>